<dbReference type="GO" id="GO:0009279">
    <property type="term" value="C:cell outer membrane"/>
    <property type="evidence" value="ECO:0007669"/>
    <property type="project" value="UniProtKB-SubCell"/>
</dbReference>
<evidence type="ECO:0000256" key="4">
    <source>
        <dbReference type="ARBA" id="ARBA00022692"/>
    </source>
</evidence>
<dbReference type="Gene3D" id="2.40.170.20">
    <property type="entry name" value="TonB-dependent receptor, beta-barrel domain"/>
    <property type="match status" value="1"/>
</dbReference>
<dbReference type="InterPro" id="IPR023996">
    <property type="entry name" value="TonB-dep_OMP_SusC/RagA"/>
</dbReference>
<comment type="similarity">
    <text evidence="8">Belongs to the TonB-dependent receptor family.</text>
</comment>
<evidence type="ECO:0000256" key="2">
    <source>
        <dbReference type="ARBA" id="ARBA00022448"/>
    </source>
</evidence>
<organism evidence="10 11">
    <name type="scientific">Spirosoma rhododendri</name>
    <dbReference type="NCBI Taxonomy" id="2728024"/>
    <lineage>
        <taxon>Bacteria</taxon>
        <taxon>Pseudomonadati</taxon>
        <taxon>Bacteroidota</taxon>
        <taxon>Cytophagia</taxon>
        <taxon>Cytophagales</taxon>
        <taxon>Cytophagaceae</taxon>
        <taxon>Spirosoma</taxon>
    </lineage>
</organism>
<evidence type="ECO:0000256" key="6">
    <source>
        <dbReference type="ARBA" id="ARBA00023136"/>
    </source>
</evidence>
<reference evidence="10 11" key="1">
    <citation type="submission" date="2020-04" db="EMBL/GenBank/DDBJ databases">
        <title>Genome sequencing of novel species.</title>
        <authorList>
            <person name="Heo J."/>
            <person name="Kim S.-J."/>
            <person name="Kim J.-S."/>
            <person name="Hong S.-B."/>
            <person name="Kwon S.-W."/>
        </authorList>
    </citation>
    <scope>NUCLEOTIDE SEQUENCE [LARGE SCALE GENOMIC DNA]</scope>
    <source>
        <strain evidence="10 11">CJU-R4</strain>
    </source>
</reference>
<dbReference type="Pfam" id="PF00593">
    <property type="entry name" value="TonB_dep_Rec_b-barrel"/>
    <property type="match status" value="1"/>
</dbReference>
<evidence type="ECO:0000256" key="5">
    <source>
        <dbReference type="ARBA" id="ARBA00023077"/>
    </source>
</evidence>
<accession>A0A7L5DVM1</accession>
<comment type="subcellular location">
    <subcellularLocation>
        <location evidence="1 8">Cell outer membrane</location>
        <topology evidence="1 8">Multi-pass membrane protein</topology>
    </subcellularLocation>
</comment>
<dbReference type="InterPro" id="IPR039426">
    <property type="entry name" value="TonB-dep_rcpt-like"/>
</dbReference>
<proteinExistence type="inferred from homology"/>
<gene>
    <name evidence="10" type="ORF">HH216_17085</name>
</gene>
<dbReference type="AlphaFoldDB" id="A0A7L5DVM1"/>
<sequence>MNALSRAPLIHVNNVTLRGGNATTNYLANGTYRYFEGIFLKSDNRTFTGRIDVNHNMFDSRLKLNVGLLSSNNRYTTLTDGGSFSGYTYRQAVIQNPTQPITNADGTWYQQPGLFNYDNPLARIYESDGENKSLNTRYNGSLTWLPIDRLQLKALASLNQFNQTRGYAETKQHISTIRDGRNGYASRGTQAVTDRLLELTANYDHNFGAHRLSVLGGYSYQDNVYEDYFMQNWNFPTDKFTYNNIGTGNALRTGLAPIGSYKGAWNLVGFFGRLTYNYEDKYLLLASVRREASSKFVGANQPWGTFPAVSLGWRINREGFMRDVKVFDDLKLRAGYGVTGTAPDDLFLGVARLNYSGFFLVNGTWVPSLVPASNPNPYLRWEEKRETNIGLDFSLYKGRVSGSIDLYNRETNGLLYDYPVPSPPNLFGITRANVGSMRNRGVEVIVNVVPVQTKSFVWNSSVNFSTNQNRLTSLTNDLYTLTNDFFNTGYTGEPIQTYTSRVRVGQPIGNFYGFKVVDVGADGKWIYENREGQQVPYDQFAHSDEDKMILGNGLPRYYAGWNNNLRYKNFDLAVTMRGAFGYQILNFQRMYYENPGVVQYNQLRSAQEPVFGKVVLNKNVPLEYNSYYVENGDFWKIDNVTLGYNVNLPTSSKIIRNARVYVSTLNTFQFTGYKGLDPEVNRGGLAPGLDDRDKYPSVRTYTFGLNLTF</sequence>
<keyword evidence="11" id="KW-1185">Reference proteome</keyword>
<keyword evidence="2 8" id="KW-0813">Transport</keyword>
<protein>
    <submittedName>
        <fullName evidence="10">SusC/RagA family TonB-linked outer membrane protein</fullName>
    </submittedName>
</protein>
<dbReference type="EMBL" id="CP051677">
    <property type="protein sequence ID" value="QJD81403.1"/>
    <property type="molecule type" value="Genomic_DNA"/>
</dbReference>
<keyword evidence="4 8" id="KW-0812">Transmembrane</keyword>
<evidence type="ECO:0000256" key="7">
    <source>
        <dbReference type="ARBA" id="ARBA00023237"/>
    </source>
</evidence>
<dbReference type="NCBIfam" id="TIGR04056">
    <property type="entry name" value="OMP_RagA_SusC"/>
    <property type="match status" value="1"/>
</dbReference>
<keyword evidence="7 8" id="KW-0998">Cell outer membrane</keyword>
<evidence type="ECO:0000313" key="11">
    <source>
        <dbReference type="Proteomes" id="UP000501128"/>
    </source>
</evidence>
<dbReference type="InterPro" id="IPR000531">
    <property type="entry name" value="Beta-barrel_TonB"/>
</dbReference>
<evidence type="ECO:0000313" key="10">
    <source>
        <dbReference type="EMBL" id="QJD81403.1"/>
    </source>
</evidence>
<keyword evidence="5" id="KW-0798">TonB box</keyword>
<keyword evidence="3 8" id="KW-1134">Transmembrane beta strand</keyword>
<dbReference type="Proteomes" id="UP000501128">
    <property type="component" value="Chromosome"/>
</dbReference>
<evidence type="ECO:0000256" key="3">
    <source>
        <dbReference type="ARBA" id="ARBA00022452"/>
    </source>
</evidence>
<feature type="domain" description="TonB-dependent receptor-like beta-barrel" evidence="9">
    <location>
        <begin position="73"/>
        <end position="525"/>
    </location>
</feature>
<dbReference type="InterPro" id="IPR036942">
    <property type="entry name" value="Beta-barrel_TonB_sf"/>
</dbReference>
<dbReference type="KEGG" id="srho:HH216_17085"/>
<evidence type="ECO:0000256" key="8">
    <source>
        <dbReference type="PROSITE-ProRule" id="PRU01360"/>
    </source>
</evidence>
<dbReference type="PROSITE" id="PS52016">
    <property type="entry name" value="TONB_DEPENDENT_REC_3"/>
    <property type="match status" value="1"/>
</dbReference>
<name>A0A7L5DVM1_9BACT</name>
<evidence type="ECO:0000256" key="1">
    <source>
        <dbReference type="ARBA" id="ARBA00004571"/>
    </source>
</evidence>
<keyword evidence="6 8" id="KW-0472">Membrane</keyword>
<dbReference type="SUPFAM" id="SSF56935">
    <property type="entry name" value="Porins"/>
    <property type="match status" value="1"/>
</dbReference>
<evidence type="ECO:0000259" key="9">
    <source>
        <dbReference type="Pfam" id="PF00593"/>
    </source>
</evidence>